<keyword evidence="1" id="KW-0812">Transmembrane</keyword>
<organism evidence="3 4">
    <name type="scientific">Pristionchus mayeri</name>
    <dbReference type="NCBI Taxonomy" id="1317129"/>
    <lineage>
        <taxon>Eukaryota</taxon>
        <taxon>Metazoa</taxon>
        <taxon>Ecdysozoa</taxon>
        <taxon>Nematoda</taxon>
        <taxon>Chromadorea</taxon>
        <taxon>Rhabditida</taxon>
        <taxon>Rhabditina</taxon>
        <taxon>Diplogasteromorpha</taxon>
        <taxon>Diplogasteroidea</taxon>
        <taxon>Neodiplogasteridae</taxon>
        <taxon>Pristionchus</taxon>
    </lineage>
</organism>
<evidence type="ECO:0000313" key="2">
    <source>
        <dbReference type="EMBL" id="GMR35029.1"/>
    </source>
</evidence>
<dbReference type="Pfam" id="PF10321">
    <property type="entry name" value="7TM_GPCR_Srt"/>
    <property type="match status" value="1"/>
</dbReference>
<proteinExistence type="predicted"/>
<feature type="non-terminal residue" evidence="3">
    <location>
        <position position="355"/>
    </location>
</feature>
<dbReference type="InterPro" id="IPR019425">
    <property type="entry name" value="7TM_GPCR_serpentine_rcpt_Srt"/>
</dbReference>
<reference evidence="4" key="1">
    <citation type="submission" date="2022-10" db="EMBL/GenBank/DDBJ databases">
        <title>Genome assembly of Pristionchus species.</title>
        <authorList>
            <person name="Yoshida K."/>
            <person name="Sommer R.J."/>
        </authorList>
    </citation>
    <scope>NUCLEOTIDE SEQUENCE [LARGE SCALE GENOMIC DNA]</scope>
    <source>
        <strain evidence="2 4">RS5460</strain>
    </source>
</reference>
<dbReference type="Proteomes" id="UP001328107">
    <property type="component" value="Unassembled WGS sequence"/>
</dbReference>
<evidence type="ECO:0008006" key="5">
    <source>
        <dbReference type="Google" id="ProtNLM"/>
    </source>
</evidence>
<evidence type="ECO:0000256" key="1">
    <source>
        <dbReference type="SAM" id="Phobius"/>
    </source>
</evidence>
<dbReference type="SUPFAM" id="SSF81321">
    <property type="entry name" value="Family A G protein-coupled receptor-like"/>
    <property type="match status" value="1"/>
</dbReference>
<dbReference type="PANTHER" id="PTHR23021">
    <property type="entry name" value="SERPENTINE RECEPTOR, CLASS T"/>
    <property type="match status" value="1"/>
</dbReference>
<dbReference type="EMBL" id="BTRK01000002">
    <property type="protein sequence ID" value="GMR35030.1"/>
    <property type="molecule type" value="Genomic_DNA"/>
</dbReference>
<gene>
    <name evidence="2" type="ORF">PMAYCL1PPCAC_05224</name>
    <name evidence="3" type="ORF">PMAYCL1PPCAC_05225</name>
</gene>
<keyword evidence="1" id="KW-0472">Membrane</keyword>
<keyword evidence="1" id="KW-1133">Transmembrane helix</keyword>
<keyword evidence="4" id="KW-1185">Reference proteome</keyword>
<dbReference type="AlphaFoldDB" id="A0AAN5C8W6"/>
<evidence type="ECO:0000313" key="3">
    <source>
        <dbReference type="EMBL" id="GMR35030.1"/>
    </source>
</evidence>
<feature type="transmembrane region" description="Helical" evidence="1">
    <location>
        <begin position="64"/>
        <end position="86"/>
    </location>
</feature>
<feature type="transmembrane region" description="Helical" evidence="1">
    <location>
        <begin position="141"/>
        <end position="160"/>
    </location>
</feature>
<dbReference type="EMBL" id="BTRK01000002">
    <property type="protein sequence ID" value="GMR35029.1"/>
    <property type="molecule type" value="Genomic_DNA"/>
</dbReference>
<evidence type="ECO:0000313" key="4">
    <source>
        <dbReference type="Proteomes" id="UP001328107"/>
    </source>
</evidence>
<accession>A0AAN5C8W6</accession>
<sequence length="355" mass="39539">MQNFAFFTLHSIRKFIIYIYNSKFRMVHYGFMPTMLQGPEYNCSSVMPPGPAWAAQYGVKQYRFGIYSVVFGFIAEILYLPCVLALRRELKTSCFKIMYWLAIQDMICLTCSCILFGVLLIEGAVYCSHRVLSFITGSVSYWIWCTASPCCVVLALNRLCEMINLSRFFSATRTNVYLGICASYGTFMVLFTRPALGVNSSLQAIIFSPLIPGHDQEEYANWPHAVHNIAVAAASSMIYVTLIVVIVIKSRSVVTSTNGSGASKTINKMLVQVMLICAPNMIASTFYVYANFFSMPLAFLLAGSMAFQFVHGLPPFVYLAINSSIRTFALRACRLEKLLTNNTKVTQVGASHGTG</sequence>
<reference evidence="3" key="2">
    <citation type="submission" date="2023-06" db="EMBL/GenBank/DDBJ databases">
        <title>Genome assembly of Pristionchus species.</title>
        <authorList>
            <person name="Yoshida K."/>
            <person name="Sommer R.J."/>
        </authorList>
    </citation>
    <scope>NUCLEOTIDE SEQUENCE</scope>
    <source>
        <strain evidence="3">RS5460</strain>
    </source>
</reference>
<dbReference type="PANTHER" id="PTHR23021:SF11">
    <property type="entry name" value="SERPENTINE RECEPTOR, CLASS T"/>
    <property type="match status" value="1"/>
</dbReference>
<comment type="caution">
    <text evidence="3">The sequence shown here is derived from an EMBL/GenBank/DDBJ whole genome shotgun (WGS) entry which is preliminary data.</text>
</comment>
<protein>
    <recommendedName>
        <fullName evidence="5">G protein-coupled receptor</fullName>
    </recommendedName>
</protein>
<feature type="transmembrane region" description="Helical" evidence="1">
    <location>
        <begin position="172"/>
        <end position="191"/>
    </location>
</feature>
<feature type="transmembrane region" description="Helical" evidence="1">
    <location>
        <begin position="229"/>
        <end position="248"/>
    </location>
</feature>
<name>A0AAN5C8W6_9BILA</name>
<feature type="transmembrane region" description="Helical" evidence="1">
    <location>
        <begin position="269"/>
        <end position="290"/>
    </location>
</feature>
<feature type="transmembrane region" description="Helical" evidence="1">
    <location>
        <begin position="296"/>
        <end position="321"/>
    </location>
</feature>
<feature type="transmembrane region" description="Helical" evidence="1">
    <location>
        <begin position="98"/>
        <end position="121"/>
    </location>
</feature>